<dbReference type="InterPro" id="IPR009000">
    <property type="entry name" value="Transl_B-barrel_sf"/>
</dbReference>
<evidence type="ECO:0000313" key="9">
    <source>
        <dbReference type="EMBL" id="TXC69320.1"/>
    </source>
</evidence>
<keyword evidence="4 5" id="KW-0143">Chaperone</keyword>
<comment type="function">
    <text evidence="5">An accessory protein needed during the final step in the assembly of 30S ribosomal subunit, possibly for assembly of the head region. Essential for efficient processing of 16S rRNA. May be needed both before and after RbfA during the maturation of 16S rRNA. It has affinity for free ribosomal 30S subunits but not for 70S ribosomes.</text>
</comment>
<dbReference type="GO" id="GO:0005840">
    <property type="term" value="C:ribosome"/>
    <property type="evidence" value="ECO:0007669"/>
    <property type="project" value="InterPro"/>
</dbReference>
<dbReference type="GO" id="GO:0043022">
    <property type="term" value="F:ribosome binding"/>
    <property type="evidence" value="ECO:0007669"/>
    <property type="project" value="InterPro"/>
</dbReference>
<dbReference type="InterPro" id="IPR011961">
    <property type="entry name" value="RimM"/>
</dbReference>
<dbReference type="InterPro" id="IPR027275">
    <property type="entry name" value="PRC-brl_dom"/>
</dbReference>
<dbReference type="Gene3D" id="2.40.30.60">
    <property type="entry name" value="RimM"/>
    <property type="match status" value="1"/>
</dbReference>
<dbReference type="InterPro" id="IPR011033">
    <property type="entry name" value="PRC_barrel-like_sf"/>
</dbReference>
<evidence type="ECO:0000256" key="1">
    <source>
        <dbReference type="ARBA" id="ARBA00022490"/>
    </source>
</evidence>
<dbReference type="InterPro" id="IPR036976">
    <property type="entry name" value="RimM_N_sf"/>
</dbReference>
<comment type="subunit">
    <text evidence="5">Binds ribosomal protein uS19.</text>
</comment>
<dbReference type="PANTHER" id="PTHR33692:SF1">
    <property type="entry name" value="RIBOSOME MATURATION FACTOR RIMM"/>
    <property type="match status" value="1"/>
</dbReference>
<dbReference type="Gene3D" id="2.30.30.240">
    <property type="entry name" value="PRC-barrel domain"/>
    <property type="match status" value="1"/>
</dbReference>
<dbReference type="SUPFAM" id="SSF50346">
    <property type="entry name" value="PRC-barrel domain"/>
    <property type="match status" value="1"/>
</dbReference>
<dbReference type="SUPFAM" id="SSF50447">
    <property type="entry name" value="Translation proteins"/>
    <property type="match status" value="1"/>
</dbReference>
<evidence type="ECO:0000256" key="6">
    <source>
        <dbReference type="SAM" id="MobiDB-lite"/>
    </source>
</evidence>
<dbReference type="AlphaFoldDB" id="A0A5C6U9W7"/>
<dbReference type="OrthoDB" id="9788191at2"/>
<dbReference type="GO" id="GO:0042274">
    <property type="term" value="P:ribosomal small subunit biogenesis"/>
    <property type="evidence" value="ECO:0007669"/>
    <property type="project" value="UniProtKB-UniRule"/>
</dbReference>
<evidence type="ECO:0000259" key="8">
    <source>
        <dbReference type="Pfam" id="PF05239"/>
    </source>
</evidence>
<comment type="similarity">
    <text evidence="5">Belongs to the RimM family.</text>
</comment>
<dbReference type="GO" id="GO:0006364">
    <property type="term" value="P:rRNA processing"/>
    <property type="evidence" value="ECO:0007669"/>
    <property type="project" value="UniProtKB-UniRule"/>
</dbReference>
<keyword evidence="10" id="KW-1185">Reference proteome</keyword>
<organism evidence="9 10">
    <name type="scientific">Flavisphingopyxis soli</name>
    <dbReference type="NCBI Taxonomy" id="2601267"/>
    <lineage>
        <taxon>Bacteria</taxon>
        <taxon>Pseudomonadati</taxon>
        <taxon>Pseudomonadota</taxon>
        <taxon>Alphaproteobacteria</taxon>
        <taxon>Sphingomonadales</taxon>
        <taxon>Sphingopyxidaceae</taxon>
        <taxon>Flavisphingopyxis</taxon>
    </lineage>
</organism>
<dbReference type="HAMAP" id="MF_00014">
    <property type="entry name" value="Ribosome_mat_RimM"/>
    <property type="match status" value="1"/>
</dbReference>
<evidence type="ECO:0000256" key="3">
    <source>
        <dbReference type="ARBA" id="ARBA00022552"/>
    </source>
</evidence>
<evidence type="ECO:0000259" key="7">
    <source>
        <dbReference type="Pfam" id="PF01782"/>
    </source>
</evidence>
<accession>A0A5C6U9W7</accession>
<comment type="domain">
    <text evidence="5">The PRC barrel domain binds ribosomal protein uS19.</text>
</comment>
<dbReference type="Pfam" id="PF01782">
    <property type="entry name" value="RimM"/>
    <property type="match status" value="1"/>
</dbReference>
<feature type="region of interest" description="Disordered" evidence="6">
    <location>
        <begin position="1"/>
        <end position="32"/>
    </location>
</feature>
<evidence type="ECO:0000256" key="4">
    <source>
        <dbReference type="ARBA" id="ARBA00023186"/>
    </source>
</evidence>
<name>A0A5C6U9W7_9SPHN</name>
<dbReference type="PANTHER" id="PTHR33692">
    <property type="entry name" value="RIBOSOME MATURATION FACTOR RIMM"/>
    <property type="match status" value="1"/>
</dbReference>
<feature type="domain" description="RimM N-terminal" evidence="7">
    <location>
        <begin position="40"/>
        <end position="116"/>
    </location>
</feature>
<evidence type="ECO:0000313" key="10">
    <source>
        <dbReference type="Proteomes" id="UP000321129"/>
    </source>
</evidence>
<sequence>MPKPTPHPAGSEPSGRAPHPDGPPQTPPASGRGLNRRVVLAAISGAHGVAGEVRLKLFADGPDSLKRYGSFEVDGRTLTLTKIRPANHGAVARFAEIADRTGAEAMRGTVLTVARSALPALEEGEYYHHDLIDLPCVSSDGETLGTCVAVENFNAGDVVEIERENGKRFMVPIAAVTVGETQLTIDSDFVE</sequence>
<feature type="domain" description="PRC-barrel" evidence="8">
    <location>
        <begin position="123"/>
        <end position="188"/>
    </location>
</feature>
<proteinExistence type="inferred from homology"/>
<evidence type="ECO:0000256" key="5">
    <source>
        <dbReference type="HAMAP-Rule" id="MF_00014"/>
    </source>
</evidence>
<keyword evidence="2 5" id="KW-0690">Ribosome biogenesis</keyword>
<dbReference type="InterPro" id="IPR002676">
    <property type="entry name" value="RimM_N"/>
</dbReference>
<dbReference type="NCBIfam" id="TIGR02273">
    <property type="entry name" value="16S_RimM"/>
    <property type="match status" value="1"/>
</dbReference>
<evidence type="ECO:0000256" key="2">
    <source>
        <dbReference type="ARBA" id="ARBA00022517"/>
    </source>
</evidence>
<dbReference type="GO" id="GO:0005737">
    <property type="term" value="C:cytoplasm"/>
    <property type="evidence" value="ECO:0007669"/>
    <property type="project" value="UniProtKB-SubCell"/>
</dbReference>
<keyword evidence="3 5" id="KW-0698">rRNA processing</keyword>
<keyword evidence="1 5" id="KW-0963">Cytoplasm</keyword>
<protein>
    <recommendedName>
        <fullName evidence="5">Ribosome maturation factor RimM</fullName>
    </recommendedName>
</protein>
<gene>
    <name evidence="5 9" type="primary">rimM</name>
    <name evidence="9" type="ORF">FSZ31_08830</name>
</gene>
<dbReference type="Pfam" id="PF05239">
    <property type="entry name" value="PRC"/>
    <property type="match status" value="1"/>
</dbReference>
<reference evidence="9 10" key="1">
    <citation type="submission" date="2019-08" db="EMBL/GenBank/DDBJ databases">
        <title>Sphingorhabdus soil sp. nov., isolated from arctic soil.</title>
        <authorList>
            <person name="Liu Y."/>
        </authorList>
    </citation>
    <scope>NUCLEOTIDE SEQUENCE [LARGE SCALE GENOMIC DNA]</scope>
    <source>
        <strain evidence="9 10">D-2Q-5-6</strain>
    </source>
</reference>
<dbReference type="EMBL" id="VOPY01000002">
    <property type="protein sequence ID" value="TXC69320.1"/>
    <property type="molecule type" value="Genomic_DNA"/>
</dbReference>
<comment type="caution">
    <text evidence="9">The sequence shown here is derived from an EMBL/GenBank/DDBJ whole genome shotgun (WGS) entry which is preliminary data.</text>
</comment>
<comment type="subcellular location">
    <subcellularLocation>
        <location evidence="5">Cytoplasm</location>
    </subcellularLocation>
</comment>
<dbReference type="Proteomes" id="UP000321129">
    <property type="component" value="Unassembled WGS sequence"/>
</dbReference>